<dbReference type="Gene3D" id="3.30.450.40">
    <property type="match status" value="1"/>
</dbReference>
<comment type="caution">
    <text evidence="8">The sequence shown here is derived from an EMBL/GenBank/DDBJ whole genome shotgun (WGS) entry which is preliminary data.</text>
</comment>
<dbReference type="InterPro" id="IPR004358">
    <property type="entry name" value="Sig_transdc_His_kin-like_C"/>
</dbReference>
<dbReference type="GO" id="GO:0000155">
    <property type="term" value="F:phosphorelay sensor kinase activity"/>
    <property type="evidence" value="ECO:0007669"/>
    <property type="project" value="InterPro"/>
</dbReference>
<dbReference type="Pfam" id="PF00512">
    <property type="entry name" value="HisKA"/>
    <property type="match status" value="1"/>
</dbReference>
<keyword evidence="9" id="KW-1185">Reference proteome</keyword>
<evidence type="ECO:0000259" key="7">
    <source>
        <dbReference type="PROSITE" id="PS50109"/>
    </source>
</evidence>
<feature type="coiled-coil region" evidence="6">
    <location>
        <begin position="193"/>
        <end position="227"/>
    </location>
</feature>
<protein>
    <recommendedName>
        <fullName evidence="2">histidine kinase</fullName>
        <ecNumber evidence="2">2.7.13.3</ecNumber>
    </recommendedName>
</protein>
<reference evidence="8 9" key="1">
    <citation type="submission" date="2018-06" db="EMBL/GenBank/DDBJ databases">
        <title>Spirosoma sp. HMF3257 Genome sequencing and assembly.</title>
        <authorList>
            <person name="Kang H."/>
            <person name="Cha I."/>
            <person name="Kim H."/>
            <person name="Kang J."/>
            <person name="Joh K."/>
        </authorList>
    </citation>
    <scope>NUCLEOTIDE SEQUENCE [LARGE SCALE GENOMIC DNA]</scope>
    <source>
        <strain evidence="8 9">HMF3257</strain>
    </source>
</reference>
<organism evidence="8 9">
    <name type="scientific">Spirosoma telluris</name>
    <dbReference type="NCBI Taxonomy" id="2183553"/>
    <lineage>
        <taxon>Bacteria</taxon>
        <taxon>Pseudomonadati</taxon>
        <taxon>Bacteroidota</taxon>
        <taxon>Cytophagia</taxon>
        <taxon>Cytophagales</taxon>
        <taxon>Cytophagaceae</taxon>
        <taxon>Spirosoma</taxon>
    </lineage>
</organism>
<evidence type="ECO:0000256" key="6">
    <source>
        <dbReference type="SAM" id="Coils"/>
    </source>
</evidence>
<keyword evidence="5" id="KW-0418">Kinase</keyword>
<dbReference type="InterPro" id="IPR003661">
    <property type="entry name" value="HisK_dim/P_dom"/>
</dbReference>
<gene>
    <name evidence="8" type="ORF">HMF3257_31535</name>
</gene>
<dbReference type="CDD" id="cd00082">
    <property type="entry name" value="HisKA"/>
    <property type="match status" value="1"/>
</dbReference>
<dbReference type="SUPFAM" id="SSF55874">
    <property type="entry name" value="ATPase domain of HSP90 chaperone/DNA topoisomerase II/histidine kinase"/>
    <property type="match status" value="1"/>
</dbReference>
<dbReference type="InterPro" id="IPR036097">
    <property type="entry name" value="HisK_dim/P_sf"/>
</dbReference>
<dbReference type="InterPro" id="IPR052162">
    <property type="entry name" value="Sensor_kinase/Photoreceptor"/>
</dbReference>
<evidence type="ECO:0000313" key="8">
    <source>
        <dbReference type="EMBL" id="RAI77559.1"/>
    </source>
</evidence>
<evidence type="ECO:0000256" key="5">
    <source>
        <dbReference type="ARBA" id="ARBA00022777"/>
    </source>
</evidence>
<dbReference type="OrthoDB" id="9811889at2"/>
<dbReference type="SMART" id="SM00388">
    <property type="entry name" value="HisKA"/>
    <property type="match status" value="1"/>
</dbReference>
<feature type="domain" description="Histidine kinase" evidence="7">
    <location>
        <begin position="234"/>
        <end position="463"/>
    </location>
</feature>
<keyword evidence="6" id="KW-0175">Coiled coil</keyword>
<keyword evidence="4" id="KW-0808">Transferase</keyword>
<evidence type="ECO:0000256" key="4">
    <source>
        <dbReference type="ARBA" id="ARBA00022679"/>
    </source>
</evidence>
<dbReference type="InterPro" id="IPR003594">
    <property type="entry name" value="HATPase_dom"/>
</dbReference>
<dbReference type="PROSITE" id="PS50109">
    <property type="entry name" value="HIS_KIN"/>
    <property type="match status" value="1"/>
</dbReference>
<dbReference type="PANTHER" id="PTHR43304">
    <property type="entry name" value="PHYTOCHROME-LIKE PROTEIN CPH1"/>
    <property type="match status" value="1"/>
</dbReference>
<dbReference type="InterPro" id="IPR036890">
    <property type="entry name" value="HATPase_C_sf"/>
</dbReference>
<proteinExistence type="predicted"/>
<dbReference type="AlphaFoldDB" id="A0A327NSX3"/>
<dbReference type="EMBL" id="QLII01000001">
    <property type="protein sequence ID" value="RAI77559.1"/>
    <property type="molecule type" value="Genomic_DNA"/>
</dbReference>
<dbReference type="Gene3D" id="3.30.565.10">
    <property type="entry name" value="Histidine kinase-like ATPase, C-terminal domain"/>
    <property type="match status" value="1"/>
</dbReference>
<dbReference type="EC" id="2.7.13.3" evidence="2"/>
<keyword evidence="3" id="KW-0597">Phosphoprotein</keyword>
<dbReference type="InterPro" id="IPR005467">
    <property type="entry name" value="His_kinase_dom"/>
</dbReference>
<dbReference type="InterPro" id="IPR029016">
    <property type="entry name" value="GAF-like_dom_sf"/>
</dbReference>
<dbReference type="Proteomes" id="UP000249016">
    <property type="component" value="Unassembled WGS sequence"/>
</dbReference>
<dbReference type="PANTHER" id="PTHR43304:SF1">
    <property type="entry name" value="PAC DOMAIN-CONTAINING PROTEIN"/>
    <property type="match status" value="1"/>
</dbReference>
<dbReference type="Gene3D" id="1.10.287.130">
    <property type="match status" value="1"/>
</dbReference>
<evidence type="ECO:0000313" key="9">
    <source>
        <dbReference type="Proteomes" id="UP000249016"/>
    </source>
</evidence>
<accession>A0A327NSX3</accession>
<dbReference type="SUPFAM" id="SSF47384">
    <property type="entry name" value="Homodimeric domain of signal transducing histidine kinase"/>
    <property type="match status" value="1"/>
</dbReference>
<dbReference type="RefSeq" id="WP_146619318.1">
    <property type="nucleotide sequence ID" value="NZ_QLII01000001.1"/>
</dbReference>
<evidence type="ECO:0000256" key="2">
    <source>
        <dbReference type="ARBA" id="ARBA00012438"/>
    </source>
</evidence>
<evidence type="ECO:0000256" key="3">
    <source>
        <dbReference type="ARBA" id="ARBA00022553"/>
    </source>
</evidence>
<dbReference type="SMART" id="SM00387">
    <property type="entry name" value="HATPase_c"/>
    <property type="match status" value="1"/>
</dbReference>
<dbReference type="Pfam" id="PF02518">
    <property type="entry name" value="HATPase_c"/>
    <property type="match status" value="1"/>
</dbReference>
<comment type="catalytic activity">
    <reaction evidence="1">
        <text>ATP + protein L-histidine = ADP + protein N-phospho-L-histidine.</text>
        <dbReference type="EC" id="2.7.13.3"/>
    </reaction>
</comment>
<dbReference type="PRINTS" id="PR00344">
    <property type="entry name" value="BCTRLSENSOR"/>
</dbReference>
<name>A0A327NSX3_9BACT</name>
<dbReference type="SUPFAM" id="SSF55781">
    <property type="entry name" value="GAF domain-like"/>
    <property type="match status" value="1"/>
</dbReference>
<sequence length="466" mass="52530">MPEKVAINYRNMDVLPTTHLHQQIEALTLENSQLKSQIHQHGIDQRFLLEFSDRFATYKVGDEFFHALVNYITEQTKLDYVFLGELVEPSPGAFAIRTYALTAYGQTVGNIQYDLPDGPCEQVIQGKLSTYPSQCRRLFPKNQTLVQFNVEGYIGYPLYDAKGRAFGIIVAMHQAAIDEPDYISSLLKIVAKRAEFELERIRYETDLQQANQALQEKNQELVHRNAELAAFSYVASHDLQEPLRKIQAFGDRLKTTYAPNLDEEGADIVERMVLAARRMSMLIRDLLDYSRLTLRPDSRCPQSLTELIGIVLNELEIGIQESGALIQVGELDTIPGDASQLMQLFQNLLSNAIKFIKPGITPHIRVESRRVSNAELPEAFLPIATQAEYCLIEVIDNGIGFDAHQAERIFGTFQRLHGHGKYPGTGIGLAIAKKIVENHRGYIMAKSQPGRGATFSVYLPTQDFLN</sequence>
<evidence type="ECO:0000256" key="1">
    <source>
        <dbReference type="ARBA" id="ARBA00000085"/>
    </source>
</evidence>